<evidence type="ECO:0000313" key="4">
    <source>
        <dbReference type="Proteomes" id="UP001604267"/>
    </source>
</evidence>
<feature type="region of interest" description="Disordered" evidence="1">
    <location>
        <begin position="41"/>
        <end position="70"/>
    </location>
</feature>
<keyword evidence="2" id="KW-0812">Transmembrane</keyword>
<dbReference type="RefSeq" id="WP_392820263.1">
    <property type="nucleotide sequence ID" value="NZ_JBICYV010000014.1"/>
</dbReference>
<proteinExistence type="predicted"/>
<keyword evidence="2" id="KW-1133">Transmembrane helix</keyword>
<dbReference type="EMBL" id="JBICYV010000014">
    <property type="protein sequence ID" value="MFG3014039.1"/>
    <property type="molecule type" value="Genomic_DNA"/>
</dbReference>
<keyword evidence="2" id="KW-0472">Membrane</keyword>
<comment type="caution">
    <text evidence="3">The sequence shown here is derived from an EMBL/GenBank/DDBJ whole genome shotgun (WGS) entry which is preliminary data.</text>
</comment>
<accession>A0ABW7BA22</accession>
<reference evidence="3 4" key="1">
    <citation type="submission" date="2024-10" db="EMBL/GenBank/DDBJ databases">
        <title>The Natural Products Discovery Center: Release of the First 8490 Sequenced Strains for Exploring Actinobacteria Biosynthetic Diversity.</title>
        <authorList>
            <person name="Kalkreuter E."/>
            <person name="Kautsar S.A."/>
            <person name="Yang D."/>
            <person name="Bader C.D."/>
            <person name="Teijaro C.N."/>
            <person name="Fluegel L."/>
            <person name="Davis C.M."/>
            <person name="Simpson J.R."/>
            <person name="Lauterbach L."/>
            <person name="Steele A.D."/>
            <person name="Gui C."/>
            <person name="Meng S."/>
            <person name="Li G."/>
            <person name="Viehrig K."/>
            <person name="Ye F."/>
            <person name="Su P."/>
            <person name="Kiefer A.F."/>
            <person name="Nichols A."/>
            <person name="Cepeda A.J."/>
            <person name="Yan W."/>
            <person name="Fan B."/>
            <person name="Jiang Y."/>
            <person name="Adhikari A."/>
            <person name="Zheng C.-J."/>
            <person name="Schuster L."/>
            <person name="Cowan T.M."/>
            <person name="Smanski M.J."/>
            <person name="Chevrette M.G."/>
            <person name="De Carvalho L.P.S."/>
            <person name="Shen B."/>
        </authorList>
    </citation>
    <scope>NUCLEOTIDE SEQUENCE [LARGE SCALE GENOMIC DNA]</scope>
    <source>
        <strain evidence="3 4">NPDC048320</strain>
    </source>
</reference>
<name>A0ABW7BA22_9ACTN</name>
<feature type="transmembrane region" description="Helical" evidence="2">
    <location>
        <begin position="20"/>
        <end position="40"/>
    </location>
</feature>
<protein>
    <submittedName>
        <fullName evidence="3">Uncharacterized protein</fullName>
    </submittedName>
</protein>
<evidence type="ECO:0000256" key="1">
    <source>
        <dbReference type="SAM" id="MobiDB-lite"/>
    </source>
</evidence>
<organism evidence="3 4">
    <name type="scientific">Streptomyces cinerochromogenes</name>
    <dbReference type="NCBI Taxonomy" id="66422"/>
    <lineage>
        <taxon>Bacteria</taxon>
        <taxon>Bacillati</taxon>
        <taxon>Actinomycetota</taxon>
        <taxon>Actinomycetes</taxon>
        <taxon>Kitasatosporales</taxon>
        <taxon>Streptomycetaceae</taxon>
        <taxon>Streptomyces</taxon>
    </lineage>
</organism>
<keyword evidence="4" id="KW-1185">Reference proteome</keyword>
<sequence>MPDLLRHAAELLAHGLLTELPAQLVTAAVVTGTAGAVRAWRRHRAARPEQPTVRDHGDRAPTGGPEGGTA</sequence>
<evidence type="ECO:0000256" key="2">
    <source>
        <dbReference type="SAM" id="Phobius"/>
    </source>
</evidence>
<dbReference type="Proteomes" id="UP001604267">
    <property type="component" value="Unassembled WGS sequence"/>
</dbReference>
<gene>
    <name evidence="3" type="ORF">ACGFZB_27170</name>
</gene>
<evidence type="ECO:0000313" key="3">
    <source>
        <dbReference type="EMBL" id="MFG3014039.1"/>
    </source>
</evidence>